<keyword evidence="2" id="KW-1185">Reference proteome</keyword>
<sequence length="147" mass="16143">MLDCFEWGEPPAECAAAVEHLRAAIAEGDARLDVQRRRLLLRFFTGLNALPVNGLSRKQPGRALEKLLVALDSFEADPSFGQGELVLQCNRTLMPVMVVHDPTVPGITQRARSPKKRIVTTSSKLTKLKRRIRGASGGRCARIRNGG</sequence>
<protein>
    <submittedName>
        <fullName evidence="1">Uncharacterized protein</fullName>
    </submittedName>
</protein>
<reference evidence="2" key="1">
    <citation type="journal article" date="2013" name="Nature">
        <title>Pan genome of the phytoplankton Emiliania underpins its global distribution.</title>
        <authorList>
            <person name="Read B.A."/>
            <person name="Kegel J."/>
            <person name="Klute M.J."/>
            <person name="Kuo A."/>
            <person name="Lefebvre S.C."/>
            <person name="Maumus F."/>
            <person name="Mayer C."/>
            <person name="Miller J."/>
            <person name="Monier A."/>
            <person name="Salamov A."/>
            <person name="Young J."/>
            <person name="Aguilar M."/>
            <person name="Claverie J.M."/>
            <person name="Frickenhaus S."/>
            <person name="Gonzalez K."/>
            <person name="Herman E.K."/>
            <person name="Lin Y.C."/>
            <person name="Napier J."/>
            <person name="Ogata H."/>
            <person name="Sarno A.F."/>
            <person name="Shmutz J."/>
            <person name="Schroeder D."/>
            <person name="de Vargas C."/>
            <person name="Verret F."/>
            <person name="von Dassow P."/>
            <person name="Valentin K."/>
            <person name="Van de Peer Y."/>
            <person name="Wheeler G."/>
            <person name="Dacks J.B."/>
            <person name="Delwiche C.F."/>
            <person name="Dyhrman S.T."/>
            <person name="Glockner G."/>
            <person name="John U."/>
            <person name="Richards T."/>
            <person name="Worden A.Z."/>
            <person name="Zhang X."/>
            <person name="Grigoriev I.V."/>
            <person name="Allen A.E."/>
            <person name="Bidle K."/>
            <person name="Borodovsky M."/>
            <person name="Bowler C."/>
            <person name="Brownlee C."/>
            <person name="Cock J.M."/>
            <person name="Elias M."/>
            <person name="Gladyshev V.N."/>
            <person name="Groth M."/>
            <person name="Guda C."/>
            <person name="Hadaegh A."/>
            <person name="Iglesias-Rodriguez M.D."/>
            <person name="Jenkins J."/>
            <person name="Jones B.M."/>
            <person name="Lawson T."/>
            <person name="Leese F."/>
            <person name="Lindquist E."/>
            <person name="Lobanov A."/>
            <person name="Lomsadze A."/>
            <person name="Malik S.B."/>
            <person name="Marsh M.E."/>
            <person name="Mackinder L."/>
            <person name="Mock T."/>
            <person name="Mueller-Roeber B."/>
            <person name="Pagarete A."/>
            <person name="Parker M."/>
            <person name="Probert I."/>
            <person name="Quesneville H."/>
            <person name="Raines C."/>
            <person name="Rensing S.A."/>
            <person name="Riano-Pachon D.M."/>
            <person name="Richier S."/>
            <person name="Rokitta S."/>
            <person name="Shiraiwa Y."/>
            <person name="Soanes D.M."/>
            <person name="van der Giezen M."/>
            <person name="Wahlund T.M."/>
            <person name="Williams B."/>
            <person name="Wilson W."/>
            <person name="Wolfe G."/>
            <person name="Wurch L.L."/>
        </authorList>
    </citation>
    <scope>NUCLEOTIDE SEQUENCE</scope>
</reference>
<dbReference type="HOGENOM" id="CLU_1771576_0_0_1"/>
<reference evidence="1" key="2">
    <citation type="submission" date="2024-10" db="UniProtKB">
        <authorList>
            <consortium name="EnsemblProtists"/>
        </authorList>
    </citation>
    <scope>IDENTIFICATION</scope>
</reference>
<dbReference type="Proteomes" id="UP000013827">
    <property type="component" value="Unassembled WGS sequence"/>
</dbReference>
<dbReference type="KEGG" id="ehx:EMIHUDRAFT_230936"/>
<dbReference type="AlphaFoldDB" id="A0A0D3K9F2"/>
<organism evidence="1 2">
    <name type="scientific">Emiliania huxleyi (strain CCMP1516)</name>
    <dbReference type="NCBI Taxonomy" id="280463"/>
    <lineage>
        <taxon>Eukaryota</taxon>
        <taxon>Haptista</taxon>
        <taxon>Haptophyta</taxon>
        <taxon>Prymnesiophyceae</taxon>
        <taxon>Isochrysidales</taxon>
        <taxon>Noelaerhabdaceae</taxon>
        <taxon>Emiliania</taxon>
    </lineage>
</organism>
<proteinExistence type="predicted"/>
<accession>A0A0D3K9F2</accession>
<dbReference type="GeneID" id="17277659"/>
<evidence type="ECO:0000313" key="2">
    <source>
        <dbReference type="Proteomes" id="UP000013827"/>
    </source>
</evidence>
<evidence type="ECO:0000313" key="1">
    <source>
        <dbReference type="EnsemblProtists" id="EOD32387"/>
    </source>
</evidence>
<dbReference type="RefSeq" id="XP_005784816.1">
    <property type="nucleotide sequence ID" value="XM_005784759.1"/>
</dbReference>
<dbReference type="PaxDb" id="2903-EOD32387"/>
<dbReference type="EnsemblProtists" id="EOD32387">
    <property type="protein sequence ID" value="EOD32387"/>
    <property type="gene ID" value="EMIHUDRAFT_230936"/>
</dbReference>
<name>A0A0D3K9F2_EMIH1</name>